<dbReference type="InterPro" id="IPR050057">
    <property type="entry name" value="Prokaryotic/Mito_RF"/>
</dbReference>
<dbReference type="InterPro" id="IPR005139">
    <property type="entry name" value="PCRF"/>
</dbReference>
<dbReference type="GO" id="GO:0005829">
    <property type="term" value="C:cytosol"/>
    <property type="evidence" value="ECO:0007669"/>
    <property type="project" value="UniProtKB-ARBA"/>
</dbReference>
<comment type="PTM">
    <text evidence="8">Methylated by PrmC. Methylation increases the termination efficiency of RF1.</text>
</comment>
<evidence type="ECO:0000256" key="6">
    <source>
        <dbReference type="ARBA" id="ARBA00022917"/>
    </source>
</evidence>
<feature type="modified residue" description="N5-methylglutamine" evidence="8">
    <location>
        <position position="235"/>
    </location>
</feature>
<keyword evidence="9" id="KW-0175">Coiled coil</keyword>
<accession>A0A7C1JIL5</accession>
<proteinExistence type="inferred from homology"/>
<comment type="similarity">
    <text evidence="3 8">Belongs to the prokaryotic/mitochondrial release factor family.</text>
</comment>
<dbReference type="Gene3D" id="3.30.160.20">
    <property type="match status" value="1"/>
</dbReference>
<dbReference type="NCBIfam" id="TIGR00019">
    <property type="entry name" value="prfA"/>
    <property type="match status" value="1"/>
</dbReference>
<protein>
    <recommendedName>
        <fullName evidence="7 8">Peptide chain release factor 1</fullName>
        <shortName evidence="8">RF-1</shortName>
    </recommendedName>
</protein>
<evidence type="ECO:0000256" key="3">
    <source>
        <dbReference type="ARBA" id="ARBA00010835"/>
    </source>
</evidence>
<dbReference type="GO" id="GO:0016149">
    <property type="term" value="F:translation release factor activity, codon specific"/>
    <property type="evidence" value="ECO:0007669"/>
    <property type="project" value="UniProtKB-UniRule"/>
</dbReference>
<dbReference type="Pfam" id="PF03462">
    <property type="entry name" value="PCRF"/>
    <property type="match status" value="1"/>
</dbReference>
<keyword evidence="6 8" id="KW-0648">Protein biosynthesis</keyword>
<dbReference type="PANTHER" id="PTHR43804">
    <property type="entry name" value="LD18447P"/>
    <property type="match status" value="1"/>
</dbReference>
<dbReference type="EMBL" id="DSMG01000017">
    <property type="protein sequence ID" value="HDX30142.1"/>
    <property type="molecule type" value="Genomic_DNA"/>
</dbReference>
<keyword evidence="5 8" id="KW-0963">Cytoplasm</keyword>
<evidence type="ECO:0000256" key="1">
    <source>
        <dbReference type="ARBA" id="ARBA00002986"/>
    </source>
</evidence>
<evidence type="ECO:0000259" key="10">
    <source>
        <dbReference type="PROSITE" id="PS00745"/>
    </source>
</evidence>
<dbReference type="HAMAP" id="MF_00093">
    <property type="entry name" value="Rel_fac_1"/>
    <property type="match status" value="1"/>
</dbReference>
<organism evidence="11">
    <name type="scientific">Caldilinea aerophila</name>
    <dbReference type="NCBI Taxonomy" id="133453"/>
    <lineage>
        <taxon>Bacteria</taxon>
        <taxon>Bacillati</taxon>
        <taxon>Chloroflexota</taxon>
        <taxon>Caldilineae</taxon>
        <taxon>Caldilineales</taxon>
        <taxon>Caldilineaceae</taxon>
        <taxon>Caldilinea</taxon>
    </lineage>
</organism>
<dbReference type="PROSITE" id="PS00745">
    <property type="entry name" value="RF_PROK_I"/>
    <property type="match status" value="1"/>
</dbReference>
<dbReference type="InterPro" id="IPR045853">
    <property type="entry name" value="Pep_chain_release_fac_I_sf"/>
</dbReference>
<dbReference type="FunFam" id="3.30.70.1660:FF:000002">
    <property type="entry name" value="Peptide chain release factor 1"/>
    <property type="match status" value="1"/>
</dbReference>
<evidence type="ECO:0000256" key="5">
    <source>
        <dbReference type="ARBA" id="ARBA00022490"/>
    </source>
</evidence>
<dbReference type="Gene3D" id="3.30.70.1660">
    <property type="match status" value="1"/>
</dbReference>
<dbReference type="Pfam" id="PF00472">
    <property type="entry name" value="RF-1"/>
    <property type="match status" value="1"/>
</dbReference>
<name>A0A7C1JIL5_9CHLR</name>
<dbReference type="InterPro" id="IPR004373">
    <property type="entry name" value="RF-1"/>
</dbReference>
<evidence type="ECO:0000256" key="2">
    <source>
        <dbReference type="ARBA" id="ARBA00004496"/>
    </source>
</evidence>
<keyword evidence="4 8" id="KW-0488">Methylation</keyword>
<sequence length="361" mass="40855">MSIILDRVARIADRYDEITALMADPAVAADFTRLNELDRERQELEELAQTYRRYEHVQKQIEENRSLLHDADEEMRELAESEIEALQEELEALEKQMKTLLLPKDPKDEKNVIVEIRAGTGGEEASLFAAELYRMYTRWAEAHRYKVELLSINETGLGGVKEVICAIKGKGAYSKLKYESGVHRVQRVPVTESAGRIHTSAATVAVLPEADEIDVVINENDLRIDIFRSSGPGGQSVNTTDSAVRITHLPTGIVVSCQDEKSQLQNKLKAMRILRTRLYEMEEQKRLEELGAARRSQIGSGDRSEKIRTYNFPQNRVTDHRINKTVYQLDAVLDGAIDEFIEELAAAEQAQRLEAMSTELA</sequence>
<dbReference type="AlphaFoldDB" id="A0A7C1JIL5"/>
<evidence type="ECO:0000256" key="4">
    <source>
        <dbReference type="ARBA" id="ARBA00022481"/>
    </source>
</evidence>
<dbReference type="SUPFAM" id="SSF75620">
    <property type="entry name" value="Release factor"/>
    <property type="match status" value="1"/>
</dbReference>
<evidence type="ECO:0000256" key="8">
    <source>
        <dbReference type="HAMAP-Rule" id="MF_00093"/>
    </source>
</evidence>
<dbReference type="FunFam" id="3.30.160.20:FF:000004">
    <property type="entry name" value="Peptide chain release factor 1"/>
    <property type="match status" value="1"/>
</dbReference>
<comment type="subcellular location">
    <subcellularLocation>
        <location evidence="2 8">Cytoplasm</location>
    </subcellularLocation>
</comment>
<feature type="domain" description="Prokaryotic-type class I peptide chain release factors" evidence="10">
    <location>
        <begin position="228"/>
        <end position="244"/>
    </location>
</feature>
<comment type="function">
    <text evidence="1 8">Peptide chain release factor 1 directs the termination of translation in response to the peptide chain termination codons UAG and UAA.</text>
</comment>
<feature type="coiled-coil region" evidence="9">
    <location>
        <begin position="27"/>
        <end position="103"/>
    </location>
</feature>
<dbReference type="FunFam" id="3.30.70.1660:FF:000004">
    <property type="entry name" value="Peptide chain release factor 1"/>
    <property type="match status" value="1"/>
</dbReference>
<dbReference type="SMART" id="SM00937">
    <property type="entry name" value="PCRF"/>
    <property type="match status" value="1"/>
</dbReference>
<evidence type="ECO:0000256" key="9">
    <source>
        <dbReference type="SAM" id="Coils"/>
    </source>
</evidence>
<dbReference type="NCBIfam" id="NF001859">
    <property type="entry name" value="PRK00591.1"/>
    <property type="match status" value="1"/>
</dbReference>
<dbReference type="Gene3D" id="6.10.140.1950">
    <property type="match status" value="1"/>
</dbReference>
<dbReference type="InterPro" id="IPR000352">
    <property type="entry name" value="Pep_chain_release_fac_I"/>
</dbReference>
<evidence type="ECO:0000256" key="7">
    <source>
        <dbReference type="ARBA" id="ARBA00050039"/>
    </source>
</evidence>
<reference evidence="11" key="1">
    <citation type="journal article" date="2020" name="mSystems">
        <title>Genome- and Community-Level Interaction Insights into Carbon Utilization and Element Cycling Functions of Hydrothermarchaeota in Hydrothermal Sediment.</title>
        <authorList>
            <person name="Zhou Z."/>
            <person name="Liu Y."/>
            <person name="Xu W."/>
            <person name="Pan J."/>
            <person name="Luo Z.H."/>
            <person name="Li M."/>
        </authorList>
    </citation>
    <scope>NUCLEOTIDE SEQUENCE [LARGE SCALE GENOMIC DNA]</scope>
    <source>
        <strain evidence="11">SpSt-289</strain>
    </source>
</reference>
<gene>
    <name evidence="8 11" type="primary">prfA</name>
    <name evidence="11" type="ORF">ENQ20_01460</name>
</gene>
<dbReference type="PANTHER" id="PTHR43804:SF7">
    <property type="entry name" value="LD18447P"/>
    <property type="match status" value="1"/>
</dbReference>
<evidence type="ECO:0000313" key="11">
    <source>
        <dbReference type="EMBL" id="HDX30142.1"/>
    </source>
</evidence>
<comment type="caution">
    <text evidence="11">The sequence shown here is derived from an EMBL/GenBank/DDBJ whole genome shotgun (WGS) entry which is preliminary data.</text>
</comment>